<evidence type="ECO:0000256" key="6">
    <source>
        <dbReference type="ARBA" id="ARBA00023308"/>
    </source>
</evidence>
<dbReference type="PANTHER" id="PTHR43095">
    <property type="entry name" value="SUGAR KINASE"/>
    <property type="match status" value="1"/>
</dbReference>
<keyword evidence="4 9" id="KW-0418">Kinase</keyword>
<evidence type="ECO:0000256" key="3">
    <source>
        <dbReference type="ARBA" id="ARBA00022741"/>
    </source>
</evidence>
<accession>A0A455T370</accession>
<gene>
    <name evidence="9" type="ORF">KTA_24550</name>
</gene>
<dbReference type="Pfam" id="PF00370">
    <property type="entry name" value="FGGY_N"/>
    <property type="match status" value="1"/>
</dbReference>
<evidence type="ECO:0000259" key="7">
    <source>
        <dbReference type="Pfam" id="PF00370"/>
    </source>
</evidence>
<dbReference type="SUPFAM" id="SSF53067">
    <property type="entry name" value="Actin-like ATPase domain"/>
    <property type="match status" value="2"/>
</dbReference>
<sequence length="501" mass="55256">MSSERYLAVVDLGAESGRVHLARYDGQRLTLEEVHRFANGPVALQHHLYWNVLTLWQEVVNGLRKAHRQAGRLDSIGVDTWGVDYALLDERGLLLGLPLHYRDRRTEGLMEEAFARLAREEIYAQTGIQFMPINTLYQLLAHQREQPRLLEQAAHLLLMPDLFHYWLSGERLCEYTNATTTQCWSVPRGDWARELLARLGLPTHFLPPVVAPGTPLGSLQGELAEELGREVMIIAPATHDTAAAVAGIPMPATPHDRAYISSGTWSLVGLELPHPQISQGSASNFTNEGGVFGTVRFLRNVMGLWLLQECRRSWQERGQAFTYEQLLALAEGAPARAALFDPDHPLFLPPGDMPTRIRQQLGAHGQPVPAAEDIPALVRAILDSLILRYRQVLELAVSITGRTLQAIHIVGGGAQNRWLNQGLADATGLAVVAGPIEATAQGNALLQLVGLGELHSLAEVRALAARSTATQTFLPHAEQRAAWDEAYARFTTLFPLTPPLQ</sequence>
<dbReference type="GO" id="GO:0005524">
    <property type="term" value="F:ATP binding"/>
    <property type="evidence" value="ECO:0007669"/>
    <property type="project" value="UniProtKB-KW"/>
</dbReference>
<keyword evidence="3" id="KW-0547">Nucleotide-binding</keyword>
<protein>
    <submittedName>
        <fullName evidence="9">Carbohydrate kinase</fullName>
    </submittedName>
</protein>
<evidence type="ECO:0000256" key="2">
    <source>
        <dbReference type="ARBA" id="ARBA00022679"/>
    </source>
</evidence>
<dbReference type="GO" id="GO:0019301">
    <property type="term" value="P:rhamnose catabolic process"/>
    <property type="evidence" value="ECO:0007669"/>
    <property type="project" value="InterPro"/>
</dbReference>
<dbReference type="InterPro" id="IPR000577">
    <property type="entry name" value="Carb_kinase_FGGY"/>
</dbReference>
<evidence type="ECO:0000256" key="5">
    <source>
        <dbReference type="ARBA" id="ARBA00022840"/>
    </source>
</evidence>
<dbReference type="InterPro" id="IPR050406">
    <property type="entry name" value="FGGY_Carb_Kinase"/>
</dbReference>
<dbReference type="InterPro" id="IPR018484">
    <property type="entry name" value="FGGY_N"/>
</dbReference>
<comment type="similarity">
    <text evidence="1">Belongs to the FGGY kinase family.</text>
</comment>
<dbReference type="AlphaFoldDB" id="A0A455T370"/>
<keyword evidence="6" id="KW-0684">Rhamnose metabolism</keyword>
<dbReference type="Pfam" id="PF02782">
    <property type="entry name" value="FGGY_C"/>
    <property type="match status" value="1"/>
</dbReference>
<keyword evidence="2" id="KW-0808">Transferase</keyword>
<dbReference type="InterPro" id="IPR043129">
    <property type="entry name" value="ATPase_NBD"/>
</dbReference>
<evidence type="ECO:0000259" key="8">
    <source>
        <dbReference type="Pfam" id="PF02782"/>
    </source>
</evidence>
<dbReference type="CDD" id="cd07771">
    <property type="entry name" value="ASKHA_NBD_FGGY_RhaB-like"/>
    <property type="match status" value="1"/>
</dbReference>
<feature type="domain" description="Carbohydrate kinase FGGY C-terminal" evidence="8">
    <location>
        <begin position="258"/>
        <end position="450"/>
    </location>
</feature>
<dbReference type="GO" id="GO:0008993">
    <property type="term" value="F:rhamnulokinase activity"/>
    <property type="evidence" value="ECO:0007669"/>
    <property type="project" value="InterPro"/>
</dbReference>
<dbReference type="InterPro" id="IPR018485">
    <property type="entry name" value="FGGY_C"/>
</dbReference>
<name>A0A455T370_9CHLR</name>
<dbReference type="PIRSF" id="PIRSF000538">
    <property type="entry name" value="GlpK"/>
    <property type="match status" value="1"/>
</dbReference>
<dbReference type="EMBL" id="AP019377">
    <property type="protein sequence ID" value="BBH94256.1"/>
    <property type="molecule type" value="Genomic_DNA"/>
</dbReference>
<feature type="domain" description="Carbohydrate kinase FGGY N-terminal" evidence="7">
    <location>
        <begin position="7"/>
        <end position="247"/>
    </location>
</feature>
<dbReference type="Gene3D" id="3.30.420.40">
    <property type="match status" value="2"/>
</dbReference>
<dbReference type="FunFam" id="3.30.420.40:FF:000064">
    <property type="entry name" value="Rhamnulokinase"/>
    <property type="match status" value="1"/>
</dbReference>
<dbReference type="InterPro" id="IPR013449">
    <property type="entry name" value="Rhamnulokinase"/>
</dbReference>
<proteinExistence type="inferred from homology"/>
<reference evidence="9" key="1">
    <citation type="submission" date="2018-12" db="EMBL/GenBank/DDBJ databases">
        <title>Novel natural products biosynthetic potential of the class Ktedonobacteria.</title>
        <authorList>
            <person name="Zheng Y."/>
            <person name="Saitou A."/>
            <person name="Wang C.M."/>
            <person name="Toyoda A."/>
            <person name="Minakuchi Y."/>
            <person name="Sekiguchi Y."/>
            <person name="Ueda K."/>
            <person name="Takano H."/>
            <person name="Sakai Y."/>
            <person name="Yokota A."/>
            <person name="Yabe S."/>
        </authorList>
    </citation>
    <scope>NUCLEOTIDE SEQUENCE</scope>
    <source>
        <strain evidence="9">A3-2</strain>
    </source>
</reference>
<evidence type="ECO:0000256" key="4">
    <source>
        <dbReference type="ARBA" id="ARBA00022777"/>
    </source>
</evidence>
<keyword evidence="5" id="KW-0067">ATP-binding</keyword>
<organism evidence="9">
    <name type="scientific">Thermogemmatispora argillosa</name>
    <dbReference type="NCBI Taxonomy" id="2045280"/>
    <lineage>
        <taxon>Bacteria</taxon>
        <taxon>Bacillati</taxon>
        <taxon>Chloroflexota</taxon>
        <taxon>Ktedonobacteria</taxon>
        <taxon>Thermogemmatisporales</taxon>
        <taxon>Thermogemmatisporaceae</taxon>
        <taxon>Thermogemmatispora</taxon>
    </lineage>
</organism>
<evidence type="ECO:0000313" key="9">
    <source>
        <dbReference type="EMBL" id="BBH94256.1"/>
    </source>
</evidence>
<evidence type="ECO:0000256" key="1">
    <source>
        <dbReference type="ARBA" id="ARBA00009156"/>
    </source>
</evidence>